<dbReference type="AlphaFoldDB" id="A0AAD1UEG0"/>
<dbReference type="PANTHER" id="PTHR12271">
    <property type="entry name" value="POLY A POLYMERASE CID PAP -RELATED"/>
    <property type="match status" value="1"/>
</dbReference>
<organism evidence="2 3">
    <name type="scientific">Euplotes crassus</name>
    <dbReference type="NCBI Taxonomy" id="5936"/>
    <lineage>
        <taxon>Eukaryota</taxon>
        <taxon>Sar</taxon>
        <taxon>Alveolata</taxon>
        <taxon>Ciliophora</taxon>
        <taxon>Intramacronucleata</taxon>
        <taxon>Spirotrichea</taxon>
        <taxon>Hypotrichia</taxon>
        <taxon>Euplotida</taxon>
        <taxon>Euplotidae</taxon>
        <taxon>Moneuplotes</taxon>
    </lineage>
</organism>
<reference evidence="2" key="1">
    <citation type="submission" date="2023-07" db="EMBL/GenBank/DDBJ databases">
        <authorList>
            <consortium name="AG Swart"/>
            <person name="Singh M."/>
            <person name="Singh A."/>
            <person name="Seah K."/>
            <person name="Emmerich C."/>
        </authorList>
    </citation>
    <scope>NUCLEOTIDE SEQUENCE</scope>
    <source>
        <strain evidence="2">DP1</strain>
    </source>
</reference>
<dbReference type="Pfam" id="PF22600">
    <property type="entry name" value="MTPAP-like_central"/>
    <property type="match status" value="1"/>
</dbReference>
<dbReference type="Gene3D" id="1.10.1410.10">
    <property type="match status" value="1"/>
</dbReference>
<dbReference type="PANTHER" id="PTHR12271:SF40">
    <property type="entry name" value="POLY(A) RNA POLYMERASE GLD2"/>
    <property type="match status" value="1"/>
</dbReference>
<dbReference type="Proteomes" id="UP001295684">
    <property type="component" value="Unassembled WGS sequence"/>
</dbReference>
<accession>A0AAD1UEG0</accession>
<gene>
    <name evidence="2" type="ORF">ECRASSUSDP1_LOCUS6640</name>
</gene>
<comment type="caution">
    <text evidence="2">The sequence shown here is derived from an EMBL/GenBank/DDBJ whole genome shotgun (WGS) entry which is preliminary data.</text>
</comment>
<dbReference type="SUPFAM" id="SSF81301">
    <property type="entry name" value="Nucleotidyltransferase"/>
    <property type="match status" value="1"/>
</dbReference>
<dbReference type="SUPFAM" id="SSF81631">
    <property type="entry name" value="PAP/OAS1 substrate-binding domain"/>
    <property type="match status" value="1"/>
</dbReference>
<evidence type="ECO:0000313" key="2">
    <source>
        <dbReference type="EMBL" id="CAI2365290.1"/>
    </source>
</evidence>
<feature type="domain" description="Poly(A) RNA polymerase mitochondrial-like central palm" evidence="1">
    <location>
        <begin position="147"/>
        <end position="266"/>
    </location>
</feature>
<dbReference type="InterPro" id="IPR054708">
    <property type="entry name" value="MTPAP-like_central"/>
</dbReference>
<dbReference type="Gene3D" id="3.30.460.10">
    <property type="entry name" value="Beta Polymerase, domain 2"/>
    <property type="match status" value="1"/>
</dbReference>
<dbReference type="GO" id="GO:0031123">
    <property type="term" value="P:RNA 3'-end processing"/>
    <property type="evidence" value="ECO:0007669"/>
    <property type="project" value="TreeGrafter"/>
</dbReference>
<dbReference type="CDD" id="cd05402">
    <property type="entry name" value="NT_PAP_TUTase"/>
    <property type="match status" value="1"/>
</dbReference>
<dbReference type="EMBL" id="CAMPGE010006446">
    <property type="protein sequence ID" value="CAI2365290.1"/>
    <property type="molecule type" value="Genomic_DNA"/>
</dbReference>
<protein>
    <recommendedName>
        <fullName evidence="1">Poly(A) RNA polymerase mitochondrial-like central palm domain-containing protein</fullName>
    </recommendedName>
</protein>
<evidence type="ECO:0000259" key="1">
    <source>
        <dbReference type="Pfam" id="PF22600"/>
    </source>
</evidence>
<proteinExistence type="predicted"/>
<dbReference type="InterPro" id="IPR043519">
    <property type="entry name" value="NT_sf"/>
</dbReference>
<evidence type="ECO:0000313" key="3">
    <source>
        <dbReference type="Proteomes" id="UP001295684"/>
    </source>
</evidence>
<keyword evidence="3" id="KW-1185">Reference proteome</keyword>
<sequence>MTSLVRKSTASTSPIPDTDPGYLEIEDIFSKIVAKLAEKYAYTPPDCPEKDLFEEDLSIKKLLTYLVYVKHLSLKKVTKIVNKLEDNFKEYKDGIYYDYVVEEFSEAKKLFIGRPASFWVRGKEGEGLMKGTLFPDLTCEGMKEVKGPSKQKIHEIFQVITTLTNLVQSWNPDATLAPYGSLVNGFCIENISDIDLTLILEKWKDKHPSEYAHFLKKVLVEDTLSCWNLIETENVCLLMCDDYCGFEVEICFNNITGMVNSEYIRTLAEVDYRFHEVGMYLKYFISQERIFTKMNKLNSFSVLCMLIVYLQDVVDPPVLPRIIREKTLQDDKISGLFPKYSCARDNERKVKLYPIDVDFETDTRKILTKFTYQLKKRQEREGGYLYNNSTSLDLFRGFMHYYFNGGGFDFIHDVVNTRIGKIQRLKELKTNLEDSKFGISLANRKTLSECVIGVLDPFNLHYVPSRGFRLSRKNVFAMIDCFLEPFYTRNQ</sequence>
<name>A0AAD1UEG0_EUPCR</name>
<dbReference type="GO" id="GO:0016779">
    <property type="term" value="F:nucleotidyltransferase activity"/>
    <property type="evidence" value="ECO:0007669"/>
    <property type="project" value="TreeGrafter"/>
</dbReference>